<dbReference type="EMBL" id="MU273943">
    <property type="protein sequence ID" value="KAI0027285.1"/>
    <property type="molecule type" value="Genomic_DNA"/>
</dbReference>
<sequence>MVGTPPPTSVAGPAFQPASTRPTECIEEEQPQPRPAAPAATQSTTRVVEELERQSNPAEDIETETVTDTSKMGGTPKPFKDDRDDVRNYRTCCMMHFMCNPKTFKTDLSRINYFCQNMDGDMSKKWAASVLEEVMEDHLSRTFLPRWSLTCIFEVFITQFSPVDEETKAQAKLEEIKQGKDTAAEAPPQSRDLVCSLSSPPGVFASVALLVLFAGPGTLALLVLFAGLGVLVPLALLPT</sequence>
<dbReference type="Proteomes" id="UP000814128">
    <property type="component" value="Unassembled WGS sequence"/>
</dbReference>
<protein>
    <submittedName>
        <fullName evidence="1">Uncharacterized protein</fullName>
    </submittedName>
</protein>
<gene>
    <name evidence="1" type="ORF">K488DRAFT_91051</name>
</gene>
<proteinExistence type="predicted"/>
<reference evidence="1" key="2">
    <citation type="journal article" date="2022" name="New Phytol.">
        <title>Evolutionary transition to the ectomycorrhizal habit in the genomes of a hyperdiverse lineage of mushroom-forming fungi.</title>
        <authorList>
            <person name="Looney B."/>
            <person name="Miyauchi S."/>
            <person name="Morin E."/>
            <person name="Drula E."/>
            <person name="Courty P.E."/>
            <person name="Kohler A."/>
            <person name="Kuo A."/>
            <person name="LaButti K."/>
            <person name="Pangilinan J."/>
            <person name="Lipzen A."/>
            <person name="Riley R."/>
            <person name="Andreopoulos W."/>
            <person name="He G."/>
            <person name="Johnson J."/>
            <person name="Nolan M."/>
            <person name="Tritt A."/>
            <person name="Barry K.W."/>
            <person name="Grigoriev I.V."/>
            <person name="Nagy L.G."/>
            <person name="Hibbett D."/>
            <person name="Henrissat B."/>
            <person name="Matheny P.B."/>
            <person name="Labbe J."/>
            <person name="Martin F.M."/>
        </authorList>
    </citation>
    <scope>NUCLEOTIDE SEQUENCE</scope>
    <source>
        <strain evidence="1">EC-137</strain>
    </source>
</reference>
<reference evidence="1" key="1">
    <citation type="submission" date="2021-02" db="EMBL/GenBank/DDBJ databases">
        <authorList>
            <consortium name="DOE Joint Genome Institute"/>
            <person name="Ahrendt S."/>
            <person name="Looney B.P."/>
            <person name="Miyauchi S."/>
            <person name="Morin E."/>
            <person name="Drula E."/>
            <person name="Courty P.E."/>
            <person name="Chicoki N."/>
            <person name="Fauchery L."/>
            <person name="Kohler A."/>
            <person name="Kuo A."/>
            <person name="Labutti K."/>
            <person name="Pangilinan J."/>
            <person name="Lipzen A."/>
            <person name="Riley R."/>
            <person name="Andreopoulos W."/>
            <person name="He G."/>
            <person name="Johnson J."/>
            <person name="Barry K.W."/>
            <person name="Grigoriev I.V."/>
            <person name="Nagy L."/>
            <person name="Hibbett D."/>
            <person name="Henrissat B."/>
            <person name="Matheny P.B."/>
            <person name="Labbe J."/>
            <person name="Martin F."/>
        </authorList>
    </citation>
    <scope>NUCLEOTIDE SEQUENCE</scope>
    <source>
        <strain evidence="1">EC-137</strain>
    </source>
</reference>
<keyword evidence="2" id="KW-1185">Reference proteome</keyword>
<comment type="caution">
    <text evidence="1">The sequence shown here is derived from an EMBL/GenBank/DDBJ whole genome shotgun (WGS) entry which is preliminary data.</text>
</comment>
<accession>A0ACB8Q6M1</accession>
<evidence type="ECO:0000313" key="1">
    <source>
        <dbReference type="EMBL" id="KAI0027285.1"/>
    </source>
</evidence>
<name>A0ACB8Q6M1_9AGAM</name>
<organism evidence="1 2">
    <name type="scientific">Vararia minispora EC-137</name>
    <dbReference type="NCBI Taxonomy" id="1314806"/>
    <lineage>
        <taxon>Eukaryota</taxon>
        <taxon>Fungi</taxon>
        <taxon>Dikarya</taxon>
        <taxon>Basidiomycota</taxon>
        <taxon>Agaricomycotina</taxon>
        <taxon>Agaricomycetes</taxon>
        <taxon>Russulales</taxon>
        <taxon>Lachnocladiaceae</taxon>
        <taxon>Vararia</taxon>
    </lineage>
</organism>
<evidence type="ECO:0000313" key="2">
    <source>
        <dbReference type="Proteomes" id="UP000814128"/>
    </source>
</evidence>